<proteinExistence type="inferred from homology"/>
<comment type="subcellular location">
    <subcellularLocation>
        <location evidence="1">Golgi apparatus membrane</location>
        <topology evidence="1">Peripheral membrane protein</topology>
    </subcellularLocation>
</comment>
<dbReference type="AlphaFoldDB" id="A0A7N2RBD4"/>
<dbReference type="PANTHER" id="PTHR21443">
    <property type="entry name" value="CONSERVED OLIGOMERIC GOLGI COMPLEX COMPONENT 7"/>
    <property type="match status" value="1"/>
</dbReference>
<keyword evidence="5" id="KW-0653">Protein transport</keyword>
<dbReference type="Pfam" id="PF10191">
    <property type="entry name" value="COG7"/>
    <property type="match status" value="1"/>
</dbReference>
<evidence type="ECO:0000256" key="3">
    <source>
        <dbReference type="ARBA" id="ARBA00020984"/>
    </source>
</evidence>
<dbReference type="EMBL" id="LRBV02000010">
    <property type="status" value="NOT_ANNOTATED_CDS"/>
    <property type="molecule type" value="Genomic_DNA"/>
</dbReference>
<sequence>MVSEEIAASLEAQSATSSDCATTPRRFDPFRRRRNPPEAQEASASKISNLSKFRWILHGKMLSLSLLQPFCCHLQAEGTSAESIAALAIVDTVKRRMEAAYETLLDAAGLTQLSSTVEDVFASGDLPLAAETLANMRHCLSAVKEIAEFANVRKQLEVLEDRLDSMVQPHLTDAISNCRVDVAQDLHGILIRMGRLKSLELHYSKVHLKVHKAALGRF</sequence>
<dbReference type="GO" id="GO:0006886">
    <property type="term" value="P:intracellular protein transport"/>
    <property type="evidence" value="ECO:0007669"/>
    <property type="project" value="InterPro"/>
</dbReference>
<dbReference type="PANTHER" id="PTHR21443:SF0">
    <property type="entry name" value="CONSERVED OLIGOMERIC GOLGI COMPLEX SUBUNIT 7"/>
    <property type="match status" value="1"/>
</dbReference>
<reference evidence="10 11" key="1">
    <citation type="journal article" date="2016" name="G3 (Bethesda)">
        <title>First Draft Assembly and Annotation of the Genome of a California Endemic Oak Quercus lobata Nee (Fagaceae).</title>
        <authorList>
            <person name="Sork V.L."/>
            <person name="Fitz-Gibbon S.T."/>
            <person name="Puiu D."/>
            <person name="Crepeau M."/>
            <person name="Gugger P.F."/>
            <person name="Sherman R."/>
            <person name="Stevens K."/>
            <person name="Langley C.H."/>
            <person name="Pellegrini M."/>
            <person name="Salzberg S.L."/>
        </authorList>
    </citation>
    <scope>NUCLEOTIDE SEQUENCE [LARGE SCALE GENOMIC DNA]</scope>
    <source>
        <strain evidence="10 11">cv. SW786</strain>
    </source>
</reference>
<name>A0A7N2RBD4_QUELO</name>
<reference evidence="10" key="2">
    <citation type="submission" date="2021-01" db="UniProtKB">
        <authorList>
            <consortium name="EnsemblPlants"/>
        </authorList>
    </citation>
    <scope>IDENTIFICATION</scope>
</reference>
<evidence type="ECO:0000256" key="6">
    <source>
        <dbReference type="ARBA" id="ARBA00023034"/>
    </source>
</evidence>
<dbReference type="GO" id="GO:0017119">
    <property type="term" value="C:Golgi transport complex"/>
    <property type="evidence" value="ECO:0007669"/>
    <property type="project" value="InterPro"/>
</dbReference>
<comment type="similarity">
    <text evidence="2">Belongs to the COG7 family.</text>
</comment>
<accession>A0A7N2RBD4</accession>
<evidence type="ECO:0000313" key="11">
    <source>
        <dbReference type="Proteomes" id="UP000594261"/>
    </source>
</evidence>
<dbReference type="GO" id="GO:0006890">
    <property type="term" value="P:retrograde vesicle-mediated transport, Golgi to endoplasmic reticulum"/>
    <property type="evidence" value="ECO:0007669"/>
    <property type="project" value="TreeGrafter"/>
</dbReference>
<evidence type="ECO:0000256" key="5">
    <source>
        <dbReference type="ARBA" id="ARBA00022927"/>
    </source>
</evidence>
<dbReference type="InterPro" id="IPR019335">
    <property type="entry name" value="COG7"/>
</dbReference>
<organism evidence="10 11">
    <name type="scientific">Quercus lobata</name>
    <name type="common">Valley oak</name>
    <dbReference type="NCBI Taxonomy" id="97700"/>
    <lineage>
        <taxon>Eukaryota</taxon>
        <taxon>Viridiplantae</taxon>
        <taxon>Streptophyta</taxon>
        <taxon>Embryophyta</taxon>
        <taxon>Tracheophyta</taxon>
        <taxon>Spermatophyta</taxon>
        <taxon>Magnoliopsida</taxon>
        <taxon>eudicotyledons</taxon>
        <taxon>Gunneridae</taxon>
        <taxon>Pentapetalae</taxon>
        <taxon>rosids</taxon>
        <taxon>fabids</taxon>
        <taxon>Fagales</taxon>
        <taxon>Fagaceae</taxon>
        <taxon>Quercus</taxon>
    </lineage>
</organism>
<feature type="region of interest" description="Disordered" evidence="9">
    <location>
        <begin position="8"/>
        <end position="43"/>
    </location>
</feature>
<protein>
    <recommendedName>
        <fullName evidence="3">Conserved oligomeric Golgi complex subunit 7</fullName>
    </recommendedName>
    <alternativeName>
        <fullName evidence="8">Component of oligomeric Golgi complex 7</fullName>
    </alternativeName>
</protein>
<dbReference type="GO" id="GO:0007030">
    <property type="term" value="P:Golgi organization"/>
    <property type="evidence" value="ECO:0007669"/>
    <property type="project" value="TreeGrafter"/>
</dbReference>
<evidence type="ECO:0000256" key="7">
    <source>
        <dbReference type="ARBA" id="ARBA00023136"/>
    </source>
</evidence>
<evidence type="ECO:0000256" key="2">
    <source>
        <dbReference type="ARBA" id="ARBA00005831"/>
    </source>
</evidence>
<evidence type="ECO:0000256" key="4">
    <source>
        <dbReference type="ARBA" id="ARBA00022448"/>
    </source>
</evidence>
<keyword evidence="11" id="KW-1185">Reference proteome</keyword>
<keyword evidence="7" id="KW-0472">Membrane</keyword>
<dbReference type="Gramene" id="QL10p003704:mrna">
    <property type="protein sequence ID" value="QL10p003704:mrna"/>
    <property type="gene ID" value="QL10p003704"/>
</dbReference>
<evidence type="ECO:0000256" key="9">
    <source>
        <dbReference type="SAM" id="MobiDB-lite"/>
    </source>
</evidence>
<keyword evidence="6" id="KW-0333">Golgi apparatus</keyword>
<dbReference type="EnsemblPlants" id="QL10p003704:mrna">
    <property type="protein sequence ID" value="QL10p003704:mrna"/>
    <property type="gene ID" value="QL10p003704"/>
</dbReference>
<dbReference type="InParanoid" id="A0A7N2RBD4"/>
<evidence type="ECO:0000256" key="8">
    <source>
        <dbReference type="ARBA" id="ARBA00031345"/>
    </source>
</evidence>
<evidence type="ECO:0000256" key="1">
    <source>
        <dbReference type="ARBA" id="ARBA00004395"/>
    </source>
</evidence>
<evidence type="ECO:0000313" key="10">
    <source>
        <dbReference type="EnsemblPlants" id="QL10p003704:mrna"/>
    </source>
</evidence>
<keyword evidence="4" id="KW-0813">Transport</keyword>
<dbReference type="GO" id="GO:0000139">
    <property type="term" value="C:Golgi membrane"/>
    <property type="evidence" value="ECO:0007669"/>
    <property type="project" value="UniProtKB-SubCell"/>
</dbReference>
<feature type="compositionally biased region" description="Polar residues" evidence="9">
    <location>
        <begin position="11"/>
        <end position="21"/>
    </location>
</feature>
<dbReference type="Proteomes" id="UP000594261">
    <property type="component" value="Chromosome 10"/>
</dbReference>